<dbReference type="EC" id="3.4.21.105" evidence="10"/>
<dbReference type="GO" id="GO:0016020">
    <property type="term" value="C:membrane"/>
    <property type="evidence" value="ECO:0007669"/>
    <property type="project" value="UniProtKB-SubCell"/>
</dbReference>
<evidence type="ECO:0000259" key="9">
    <source>
        <dbReference type="Pfam" id="PF12122"/>
    </source>
</evidence>
<evidence type="ECO:0000256" key="7">
    <source>
        <dbReference type="SAM" id="Phobius"/>
    </source>
</evidence>
<feature type="transmembrane region" description="Helical" evidence="7">
    <location>
        <begin position="213"/>
        <end position="233"/>
    </location>
</feature>
<sequence>MRKVGTLPNQNSARKFAHFMASRKLRTQIEPQSQSDTSAYNVWAIEEDQRHEVAEHLEEYLANPNDVKFKTSAAKVVDKSTKPAPQKRTRFRQFQMSREWDQSIWKRCPTTLTLIVLTGMVTALGFNVEDGIEGFGRQLQPFLTWLYIVPVLEDPESGRDAWIPALGLKSIYLNGQVWRPFTPMFIHFGVFHLLFNLMWLWSLGASIELRRGWWRLLIFILAVAGVSNLMEFWFDCDLQEGLSGILRYDPSPFFGGMSGVNYGLFGFIWIRARLVPRSGFMIHDQTVFLLLIWLVACTTGMIGPVANVAHIMGLLMGMAVGALPLIKLKSQTR</sequence>
<evidence type="ECO:0000313" key="11">
    <source>
        <dbReference type="Proteomes" id="UP000319976"/>
    </source>
</evidence>
<evidence type="ECO:0000256" key="1">
    <source>
        <dbReference type="ARBA" id="ARBA00004141"/>
    </source>
</evidence>
<keyword evidence="10" id="KW-0645">Protease</keyword>
<dbReference type="Gene3D" id="1.20.1540.10">
    <property type="entry name" value="Rhomboid-like"/>
    <property type="match status" value="1"/>
</dbReference>
<name>A0A517T7F2_9PLAN</name>
<evidence type="ECO:0000256" key="6">
    <source>
        <dbReference type="ARBA" id="ARBA00023136"/>
    </source>
</evidence>
<protein>
    <submittedName>
        <fullName evidence="10">Rhomboid protease GlpG</fullName>
        <ecNumber evidence="10">3.4.21.105</ecNumber>
    </submittedName>
</protein>
<feature type="domain" description="Peptidase S54 rhomboid" evidence="8">
    <location>
        <begin position="175"/>
        <end position="323"/>
    </location>
</feature>
<dbReference type="OrthoDB" id="9813074at2"/>
<feature type="domain" description="Peptidase S54 GlpG peptidase N-terminal" evidence="9">
    <location>
        <begin position="1"/>
        <end position="73"/>
    </location>
</feature>
<keyword evidence="11" id="KW-1185">Reference proteome</keyword>
<organism evidence="10 11">
    <name type="scientific">Calycomorphotria hydatis</name>
    <dbReference type="NCBI Taxonomy" id="2528027"/>
    <lineage>
        <taxon>Bacteria</taxon>
        <taxon>Pseudomonadati</taxon>
        <taxon>Planctomycetota</taxon>
        <taxon>Planctomycetia</taxon>
        <taxon>Planctomycetales</taxon>
        <taxon>Planctomycetaceae</taxon>
        <taxon>Calycomorphotria</taxon>
    </lineage>
</organism>
<dbReference type="KEGG" id="chya:V22_15290"/>
<feature type="transmembrane region" description="Helical" evidence="7">
    <location>
        <begin position="282"/>
        <end position="302"/>
    </location>
</feature>
<keyword evidence="4 7" id="KW-0812">Transmembrane</keyword>
<dbReference type="InterPro" id="IPR035952">
    <property type="entry name" value="Rhomboid-like_sf"/>
</dbReference>
<dbReference type="AlphaFoldDB" id="A0A517T7F2"/>
<evidence type="ECO:0000256" key="4">
    <source>
        <dbReference type="ARBA" id="ARBA00022692"/>
    </source>
</evidence>
<reference evidence="10 11" key="1">
    <citation type="submission" date="2019-02" db="EMBL/GenBank/DDBJ databases">
        <title>Deep-cultivation of Planctomycetes and their phenomic and genomic characterization uncovers novel biology.</title>
        <authorList>
            <person name="Wiegand S."/>
            <person name="Jogler M."/>
            <person name="Boedeker C."/>
            <person name="Pinto D."/>
            <person name="Vollmers J."/>
            <person name="Rivas-Marin E."/>
            <person name="Kohn T."/>
            <person name="Peeters S.H."/>
            <person name="Heuer A."/>
            <person name="Rast P."/>
            <person name="Oberbeckmann S."/>
            <person name="Bunk B."/>
            <person name="Jeske O."/>
            <person name="Meyerdierks A."/>
            <person name="Storesund J.E."/>
            <person name="Kallscheuer N."/>
            <person name="Luecker S."/>
            <person name="Lage O.M."/>
            <person name="Pohl T."/>
            <person name="Merkel B.J."/>
            <person name="Hornburger P."/>
            <person name="Mueller R.-W."/>
            <person name="Bruemmer F."/>
            <person name="Labrenz M."/>
            <person name="Spormann A.M."/>
            <person name="Op den Camp H."/>
            <person name="Overmann J."/>
            <person name="Amann R."/>
            <person name="Jetten M.S.M."/>
            <person name="Mascher T."/>
            <person name="Medema M.H."/>
            <person name="Devos D.P."/>
            <person name="Kaster A.-K."/>
            <person name="Ovreas L."/>
            <person name="Rohde M."/>
            <person name="Galperin M.Y."/>
            <person name="Jogler C."/>
        </authorList>
    </citation>
    <scope>NUCLEOTIDE SEQUENCE [LARGE SCALE GENOMIC DNA]</scope>
    <source>
        <strain evidence="10 11">V22</strain>
    </source>
</reference>
<dbReference type="Gene3D" id="3.30.70.2350">
    <property type="match status" value="1"/>
</dbReference>
<gene>
    <name evidence="10" type="primary">glpG</name>
    <name evidence="10" type="ORF">V22_15290</name>
</gene>
<dbReference type="EMBL" id="CP036316">
    <property type="protein sequence ID" value="QDT64297.1"/>
    <property type="molecule type" value="Genomic_DNA"/>
</dbReference>
<dbReference type="PANTHER" id="PTHR43066">
    <property type="entry name" value="RHOMBOID-RELATED PROTEIN"/>
    <property type="match status" value="1"/>
</dbReference>
<comment type="subcellular location">
    <subcellularLocation>
        <location evidence="1">Membrane</location>
        <topology evidence="1">Multi-pass membrane protein</topology>
    </subcellularLocation>
</comment>
<accession>A0A517T7F2</accession>
<dbReference type="SUPFAM" id="SSF144091">
    <property type="entry name" value="Rhomboid-like"/>
    <property type="match status" value="1"/>
</dbReference>
<dbReference type="InterPro" id="IPR022764">
    <property type="entry name" value="Peptidase_S54_rhomboid_dom"/>
</dbReference>
<feature type="transmembrane region" description="Helical" evidence="7">
    <location>
        <begin position="104"/>
        <end position="126"/>
    </location>
</feature>
<evidence type="ECO:0000256" key="5">
    <source>
        <dbReference type="ARBA" id="ARBA00022989"/>
    </source>
</evidence>
<feature type="transmembrane region" description="Helical" evidence="7">
    <location>
        <begin position="253"/>
        <end position="270"/>
    </location>
</feature>
<keyword evidence="6 7" id="KW-0472">Membrane</keyword>
<dbReference type="Proteomes" id="UP000319976">
    <property type="component" value="Chromosome"/>
</dbReference>
<feature type="transmembrane region" description="Helical" evidence="7">
    <location>
        <begin position="308"/>
        <end position="326"/>
    </location>
</feature>
<evidence type="ECO:0000256" key="2">
    <source>
        <dbReference type="ARBA" id="ARBA00022475"/>
    </source>
</evidence>
<keyword evidence="2" id="KW-1003">Cell membrane</keyword>
<keyword evidence="10" id="KW-0378">Hydrolase</keyword>
<dbReference type="InterPro" id="IPR022732">
    <property type="entry name" value="Peptidase_S54_GlpG_N"/>
</dbReference>
<dbReference type="GO" id="GO:0004252">
    <property type="term" value="F:serine-type endopeptidase activity"/>
    <property type="evidence" value="ECO:0007669"/>
    <property type="project" value="InterPro"/>
</dbReference>
<dbReference type="RefSeq" id="WP_145261338.1">
    <property type="nucleotide sequence ID" value="NZ_CP036316.1"/>
</dbReference>
<keyword evidence="5 7" id="KW-1133">Transmembrane helix</keyword>
<dbReference type="InterPro" id="IPR038236">
    <property type="entry name" value="GlpG_N_sf"/>
</dbReference>
<keyword evidence="3" id="KW-0997">Cell inner membrane</keyword>
<evidence type="ECO:0000256" key="3">
    <source>
        <dbReference type="ARBA" id="ARBA00022519"/>
    </source>
</evidence>
<evidence type="ECO:0000313" key="10">
    <source>
        <dbReference type="EMBL" id="QDT64297.1"/>
    </source>
</evidence>
<proteinExistence type="predicted"/>
<dbReference type="GO" id="GO:0006508">
    <property type="term" value="P:proteolysis"/>
    <property type="evidence" value="ECO:0007669"/>
    <property type="project" value="UniProtKB-KW"/>
</dbReference>
<dbReference type="Pfam" id="PF01694">
    <property type="entry name" value="Rhomboid"/>
    <property type="match status" value="1"/>
</dbReference>
<dbReference type="PANTHER" id="PTHR43066:SF26">
    <property type="entry name" value="RHOMBOID PROTEASE GLPG"/>
    <property type="match status" value="1"/>
</dbReference>
<evidence type="ECO:0000259" key="8">
    <source>
        <dbReference type="Pfam" id="PF01694"/>
    </source>
</evidence>
<feature type="transmembrane region" description="Helical" evidence="7">
    <location>
        <begin position="184"/>
        <end position="201"/>
    </location>
</feature>
<dbReference type="Pfam" id="PF12122">
    <property type="entry name" value="Rhomboid_N"/>
    <property type="match status" value="1"/>
</dbReference>